<gene>
    <name evidence="1" type="ORF">GJ744_006742</name>
</gene>
<evidence type="ECO:0000313" key="1">
    <source>
        <dbReference type="EMBL" id="KAF7510463.1"/>
    </source>
</evidence>
<dbReference type="Proteomes" id="UP000606974">
    <property type="component" value="Unassembled WGS sequence"/>
</dbReference>
<keyword evidence="2" id="KW-1185">Reference proteome</keyword>
<protein>
    <submittedName>
        <fullName evidence="1">Uncharacterized protein</fullName>
    </submittedName>
</protein>
<comment type="caution">
    <text evidence="1">The sequence shown here is derived from an EMBL/GenBank/DDBJ whole genome shotgun (WGS) entry which is preliminary data.</text>
</comment>
<reference evidence="1" key="1">
    <citation type="submission" date="2020-02" db="EMBL/GenBank/DDBJ databases">
        <authorList>
            <person name="Palmer J.M."/>
        </authorList>
    </citation>
    <scope>NUCLEOTIDE SEQUENCE</scope>
    <source>
        <strain evidence="1">EPUS1.4</strain>
        <tissue evidence="1">Thallus</tissue>
    </source>
</reference>
<dbReference type="AlphaFoldDB" id="A0A8H7E6X3"/>
<organism evidence="1 2">
    <name type="scientific">Endocarpon pusillum</name>
    <dbReference type="NCBI Taxonomy" id="364733"/>
    <lineage>
        <taxon>Eukaryota</taxon>
        <taxon>Fungi</taxon>
        <taxon>Dikarya</taxon>
        <taxon>Ascomycota</taxon>
        <taxon>Pezizomycotina</taxon>
        <taxon>Eurotiomycetes</taxon>
        <taxon>Chaetothyriomycetidae</taxon>
        <taxon>Verrucariales</taxon>
        <taxon>Verrucariaceae</taxon>
        <taxon>Endocarpon</taxon>
    </lineage>
</organism>
<evidence type="ECO:0000313" key="2">
    <source>
        <dbReference type="Proteomes" id="UP000606974"/>
    </source>
</evidence>
<sequence length="80" mass="9037">MIVHVDDHVQVRQIPLFIFSSQRIGPESHAQRGVLSLDDECHGPASKKIIVHYTLFPINRSPISHLPSPIGWYLAKRNAT</sequence>
<name>A0A8H7E6X3_9EURO</name>
<proteinExistence type="predicted"/>
<accession>A0A8H7E6X3</accession>
<dbReference type="EMBL" id="JAACFV010000030">
    <property type="protein sequence ID" value="KAF7510463.1"/>
    <property type="molecule type" value="Genomic_DNA"/>
</dbReference>